<dbReference type="InterPro" id="IPR012337">
    <property type="entry name" value="RNaseH-like_sf"/>
</dbReference>
<dbReference type="InterPro" id="IPR036397">
    <property type="entry name" value="RNaseH_sf"/>
</dbReference>
<dbReference type="GO" id="GO:0004523">
    <property type="term" value="F:RNA-DNA hybrid ribonuclease activity"/>
    <property type="evidence" value="ECO:0007669"/>
    <property type="project" value="InterPro"/>
</dbReference>
<dbReference type="InterPro" id="IPR002156">
    <property type="entry name" value="RNaseH_domain"/>
</dbReference>
<feature type="domain" description="RNase H type-1" evidence="1">
    <location>
        <begin position="211"/>
        <end position="306"/>
    </location>
</feature>
<evidence type="ECO:0000259" key="1">
    <source>
        <dbReference type="Pfam" id="PF13456"/>
    </source>
</evidence>
<dbReference type="InterPro" id="IPR041577">
    <property type="entry name" value="RT_RNaseH_2"/>
</dbReference>
<name>A0AAW2LMU6_SESRA</name>
<dbReference type="InterPro" id="IPR043502">
    <property type="entry name" value="DNA/RNA_pol_sf"/>
</dbReference>
<dbReference type="GO" id="GO:0003676">
    <property type="term" value="F:nucleic acid binding"/>
    <property type="evidence" value="ECO:0007669"/>
    <property type="project" value="InterPro"/>
</dbReference>
<dbReference type="PANTHER" id="PTHR48475">
    <property type="entry name" value="RIBONUCLEASE H"/>
    <property type="match status" value="1"/>
</dbReference>
<feature type="domain" description="Reverse transcriptase/retrotransposon-derived protein RNase H-like" evidence="2">
    <location>
        <begin position="46"/>
        <end position="144"/>
    </location>
</feature>
<sequence>MSSLKTIKDVQKLTGKVASLASFISRSADRNLPFFKTLRKVKDFQWTQECEQALNDLKQYLTTPQLLTNPKVGKTLYLYLAVSDDVMSSALVREEARLQSPVYYVSKMLQGAKKKYIQIEKLALALVTTARKLRLYFHSHKIIVLTNHPLRQIMLRLDASGWLVKSAVELGELDIEYELKIDVKAQVFADFVVEFASKHEEQMREGWMLHVDGSSTSSAGGAGILLQRPGGVEIEVTAKLDFPITNNEAEYEALANSLRMALDVGVDQLNVYTDLQLIVMQIDGSYEIIEWSMTRYLRKADALSKFRAMITGVKKRKIAVVVKDRASIEEVEVVQCVVEEKSWKNEIEEYLLQGTEPDDTIAAKRLKFKANKFTMINGELYRRSVEGPLLKMLESRKITLCTQENS</sequence>
<dbReference type="AlphaFoldDB" id="A0AAW2LMU6"/>
<evidence type="ECO:0000313" key="3">
    <source>
        <dbReference type="EMBL" id="KAL0319764.1"/>
    </source>
</evidence>
<dbReference type="EMBL" id="JACGWJ010000024">
    <property type="protein sequence ID" value="KAL0319764.1"/>
    <property type="molecule type" value="Genomic_DNA"/>
</dbReference>
<dbReference type="SUPFAM" id="SSF56672">
    <property type="entry name" value="DNA/RNA polymerases"/>
    <property type="match status" value="1"/>
</dbReference>
<gene>
    <name evidence="3" type="ORF">Sradi_5237900</name>
</gene>
<reference evidence="3" key="1">
    <citation type="submission" date="2020-06" db="EMBL/GenBank/DDBJ databases">
        <authorList>
            <person name="Li T."/>
            <person name="Hu X."/>
            <person name="Zhang T."/>
            <person name="Song X."/>
            <person name="Zhang H."/>
            <person name="Dai N."/>
            <person name="Sheng W."/>
            <person name="Hou X."/>
            <person name="Wei L."/>
        </authorList>
    </citation>
    <scope>NUCLEOTIDE SEQUENCE</scope>
    <source>
        <strain evidence="3">G02</strain>
        <tissue evidence="3">Leaf</tissue>
    </source>
</reference>
<reference evidence="3" key="2">
    <citation type="journal article" date="2024" name="Plant">
        <title>Genomic evolution and insights into agronomic trait innovations of Sesamum species.</title>
        <authorList>
            <person name="Miao H."/>
            <person name="Wang L."/>
            <person name="Qu L."/>
            <person name="Liu H."/>
            <person name="Sun Y."/>
            <person name="Le M."/>
            <person name="Wang Q."/>
            <person name="Wei S."/>
            <person name="Zheng Y."/>
            <person name="Lin W."/>
            <person name="Duan Y."/>
            <person name="Cao H."/>
            <person name="Xiong S."/>
            <person name="Wang X."/>
            <person name="Wei L."/>
            <person name="Li C."/>
            <person name="Ma Q."/>
            <person name="Ju M."/>
            <person name="Zhao R."/>
            <person name="Li G."/>
            <person name="Mu C."/>
            <person name="Tian Q."/>
            <person name="Mei H."/>
            <person name="Zhang T."/>
            <person name="Gao T."/>
            <person name="Zhang H."/>
        </authorList>
    </citation>
    <scope>NUCLEOTIDE SEQUENCE</scope>
    <source>
        <strain evidence="3">G02</strain>
    </source>
</reference>
<protein>
    <submittedName>
        <fullName evidence="3">Uncharacterized protein</fullName>
    </submittedName>
</protein>
<evidence type="ECO:0000259" key="2">
    <source>
        <dbReference type="Pfam" id="PF17919"/>
    </source>
</evidence>
<dbReference type="CDD" id="cd09279">
    <property type="entry name" value="RNase_HI_like"/>
    <property type="match status" value="1"/>
</dbReference>
<dbReference type="Gene3D" id="3.30.70.270">
    <property type="match status" value="1"/>
</dbReference>
<dbReference type="Gene3D" id="3.30.420.10">
    <property type="entry name" value="Ribonuclease H-like superfamily/Ribonuclease H"/>
    <property type="match status" value="1"/>
</dbReference>
<proteinExistence type="predicted"/>
<accession>A0AAW2LMU6</accession>
<dbReference type="Pfam" id="PF13456">
    <property type="entry name" value="RVT_3"/>
    <property type="match status" value="1"/>
</dbReference>
<comment type="caution">
    <text evidence="3">The sequence shown here is derived from an EMBL/GenBank/DDBJ whole genome shotgun (WGS) entry which is preliminary data.</text>
</comment>
<dbReference type="PANTHER" id="PTHR48475:SF2">
    <property type="entry name" value="RIBONUCLEASE H"/>
    <property type="match status" value="1"/>
</dbReference>
<dbReference type="Pfam" id="PF17919">
    <property type="entry name" value="RT_RNaseH_2"/>
    <property type="match status" value="1"/>
</dbReference>
<dbReference type="InterPro" id="IPR043128">
    <property type="entry name" value="Rev_trsase/Diguanyl_cyclase"/>
</dbReference>
<organism evidence="3">
    <name type="scientific">Sesamum radiatum</name>
    <name type="common">Black benniseed</name>
    <dbReference type="NCBI Taxonomy" id="300843"/>
    <lineage>
        <taxon>Eukaryota</taxon>
        <taxon>Viridiplantae</taxon>
        <taxon>Streptophyta</taxon>
        <taxon>Embryophyta</taxon>
        <taxon>Tracheophyta</taxon>
        <taxon>Spermatophyta</taxon>
        <taxon>Magnoliopsida</taxon>
        <taxon>eudicotyledons</taxon>
        <taxon>Gunneridae</taxon>
        <taxon>Pentapetalae</taxon>
        <taxon>asterids</taxon>
        <taxon>lamiids</taxon>
        <taxon>Lamiales</taxon>
        <taxon>Pedaliaceae</taxon>
        <taxon>Sesamum</taxon>
    </lineage>
</organism>
<dbReference type="SUPFAM" id="SSF53098">
    <property type="entry name" value="Ribonuclease H-like"/>
    <property type="match status" value="1"/>
</dbReference>